<feature type="region of interest" description="Disordered" evidence="4">
    <location>
        <begin position="329"/>
        <end position="364"/>
    </location>
</feature>
<feature type="compositionally biased region" description="Low complexity" evidence="4">
    <location>
        <begin position="331"/>
        <end position="342"/>
    </location>
</feature>
<dbReference type="STRING" id="29088.A0A2Y9HPL0"/>
<dbReference type="AlphaFoldDB" id="A0A2Y9HPL0"/>
<dbReference type="Proteomes" id="UP000248481">
    <property type="component" value="Chromosome 9"/>
</dbReference>
<dbReference type="InterPro" id="IPR026246">
    <property type="entry name" value="Fsip1"/>
</dbReference>
<dbReference type="InParanoid" id="A0A2Y9HPL0"/>
<sequence length="582" mass="66130">MDIIKGNLDGISKPASNSRTRPGSRGSNTSLEVLSPEPASFKVDAAIKLNSGKENYSDSSNAEESRNDDDKGEKDSEKPKLVEDGSDEDLNFIQHQTIPECSDEPELKELDSQLQDAIQKMKRLDKILVKRQYREKEIKKQGLDMRIKLWEELKSAKTSETLQSNEEMENTKKFLALTAASEETIDPSRYEHEDTFFSVFHTQVPPEEYENRIQNVNQDFTYDVGGNESLIKAEKKPFSDTEKPELKGKHSQDFIKRNIELAKDSGKPVVMVDRERKRLTELLKDLDDRDAGLSCPEGHQSGWLVPGEGYTLAITQHQQLAEIDSKLQELSAASPTTSSFSPGLENQSDQEPDLHDDDRNMEITPGEKVLRNTKEQRDQQNRLREIDDKLRKLKENVLDSTSVLSEEQLRCLLDECTLKRKSMNRLPSEREKEDIEDITPEVPHLSRSILFELLNGLETKVESTEVKDADIPENAECETSRGHYLTKALTGHYVSQALVIEAENLKCLQFSEDEVITDTKDYFMSKTLGIGRLKRPSFLDDLPDGNNVSLSSEDQHLKVSPPEKPETGEQETEDVTEEWKES</sequence>
<evidence type="ECO:0000256" key="4">
    <source>
        <dbReference type="SAM" id="MobiDB-lite"/>
    </source>
</evidence>
<comment type="similarity">
    <text evidence="1">Belongs to the FSIP1 family.</text>
</comment>
<feature type="region of interest" description="Disordered" evidence="4">
    <location>
        <begin position="540"/>
        <end position="582"/>
    </location>
</feature>
<name>A0A2Y9HPL0_NEOSC</name>
<evidence type="ECO:0000256" key="3">
    <source>
        <dbReference type="ARBA" id="ARBA00023054"/>
    </source>
</evidence>
<organism evidence="5 6">
    <name type="scientific">Neomonachus schauinslandi</name>
    <name type="common">Hawaiian monk seal</name>
    <name type="synonym">Monachus schauinslandi</name>
    <dbReference type="NCBI Taxonomy" id="29088"/>
    <lineage>
        <taxon>Eukaryota</taxon>
        <taxon>Metazoa</taxon>
        <taxon>Chordata</taxon>
        <taxon>Craniata</taxon>
        <taxon>Vertebrata</taxon>
        <taxon>Euteleostomi</taxon>
        <taxon>Mammalia</taxon>
        <taxon>Eutheria</taxon>
        <taxon>Laurasiatheria</taxon>
        <taxon>Carnivora</taxon>
        <taxon>Caniformia</taxon>
        <taxon>Pinnipedia</taxon>
        <taxon>Phocidae</taxon>
        <taxon>Monachinae</taxon>
        <taxon>Monachini</taxon>
        <taxon>Neomonachus</taxon>
    </lineage>
</organism>
<dbReference type="PRINTS" id="PR02075">
    <property type="entry name" value="FIBSHEATHIP1"/>
</dbReference>
<feature type="compositionally biased region" description="Basic and acidic residues" evidence="4">
    <location>
        <begin position="352"/>
        <end position="361"/>
    </location>
</feature>
<dbReference type="PANTHER" id="PTHR22012:SF2">
    <property type="entry name" value="FIBROUS SHEATH-INTERACTING PROTEIN 1"/>
    <property type="match status" value="1"/>
</dbReference>
<accession>A0A2Y9HPL0</accession>
<evidence type="ECO:0000313" key="5">
    <source>
        <dbReference type="Proteomes" id="UP000248481"/>
    </source>
</evidence>
<feature type="region of interest" description="Disordered" evidence="4">
    <location>
        <begin position="1"/>
        <end position="37"/>
    </location>
</feature>
<reference evidence="6" key="1">
    <citation type="submission" date="2025-08" db="UniProtKB">
        <authorList>
            <consortium name="RefSeq"/>
        </authorList>
    </citation>
    <scope>IDENTIFICATION</scope>
    <source>
        <tissue evidence="6">Blood</tissue>
    </source>
</reference>
<feature type="compositionally biased region" description="Polar residues" evidence="4">
    <location>
        <begin position="14"/>
        <end position="32"/>
    </location>
</feature>
<dbReference type="Pfam" id="PF15554">
    <property type="entry name" value="FSIP1"/>
    <property type="match status" value="1"/>
</dbReference>
<feature type="compositionally biased region" description="Basic and acidic residues" evidence="4">
    <location>
        <begin position="63"/>
        <end position="83"/>
    </location>
</feature>
<proteinExistence type="inferred from homology"/>
<dbReference type="GeneID" id="110585552"/>
<feature type="region of interest" description="Disordered" evidence="4">
    <location>
        <begin position="51"/>
        <end position="90"/>
    </location>
</feature>
<gene>
    <name evidence="6" type="primary">FSIP1</name>
</gene>
<dbReference type="RefSeq" id="XP_021551405.1">
    <property type="nucleotide sequence ID" value="XM_021695730.1"/>
</dbReference>
<dbReference type="KEGG" id="nsu:110585552"/>
<evidence type="ECO:0000256" key="1">
    <source>
        <dbReference type="ARBA" id="ARBA00010495"/>
    </source>
</evidence>
<feature type="compositionally biased region" description="Basic and acidic residues" evidence="4">
    <location>
        <begin position="553"/>
        <end position="567"/>
    </location>
</feature>
<feature type="compositionally biased region" description="Polar residues" evidence="4">
    <location>
        <begin position="52"/>
        <end position="62"/>
    </location>
</feature>
<dbReference type="CTD" id="161835"/>
<keyword evidence="5" id="KW-1185">Reference proteome</keyword>
<evidence type="ECO:0000313" key="6">
    <source>
        <dbReference type="RefSeq" id="XP_021551405.1"/>
    </source>
</evidence>
<evidence type="ECO:0000256" key="2">
    <source>
        <dbReference type="ARBA" id="ARBA00019480"/>
    </source>
</evidence>
<dbReference type="PANTHER" id="PTHR22012">
    <property type="entry name" value="FIBROUS SHEATH INTERACTING PROTEIN 1"/>
    <property type="match status" value="1"/>
</dbReference>
<keyword evidence="3" id="KW-0175">Coiled coil</keyword>
<protein>
    <recommendedName>
        <fullName evidence="2">Fibrous sheath-interacting protein 1</fullName>
    </recommendedName>
</protein>